<organism evidence="3 4">
    <name type="scientific">Flavobacterium cerinum</name>
    <dbReference type="NCBI Taxonomy" id="2502784"/>
    <lineage>
        <taxon>Bacteria</taxon>
        <taxon>Pseudomonadati</taxon>
        <taxon>Bacteroidota</taxon>
        <taxon>Flavobacteriia</taxon>
        <taxon>Flavobacteriales</taxon>
        <taxon>Flavobacteriaceae</taxon>
        <taxon>Flavobacterium</taxon>
    </lineage>
</organism>
<sequence length="901" mass="93069">MLNKYNKSKNIVFLQFFFMLLFACSVNAQIYYHDFGTSTITTHPYNVAPTTINSHLSGSSWTNSANSWTSNTGATGQALTLVTGPGTFTINLTFNVANNFQADITSFNFWRQRSNSGPQNWSLSINGIPAGSGTTPTAGAPIGVTNVSSPILVTGTVTVTLELTGAAGGNFRLDDFTLNGTVTSTCNTAVITSFSPASGPANTIMTITGSGFTSASSVKFNGTEAASFTVISDTSIQATAPVGASAGTISVTAAGCDGVSATPFTYLSSQCNTATDLFISELYDQKTQSGGMIELYNPTNATINLNGYVLQRYGNITDTAPTAGYILSLSGTIAPGATYLIACVSPDPTICSCPTANTSMGSGFNGNDKFELLKNGALIDVVNVPFTGPGYTLIRKPNAVAPVATYNINDWNNTAHNNTSPNTYCQDVGSHTVTPSIPPTITHPVTRTVCENTTTTFSTSVSTPAGFTYQWKVLNTAGVWVNVVNGTNYSGATTNTLTVNPVPLSFNNLQYYCEIKSTTCILVTNAAQLIVSPIPPIANVTTIQPTCAVPTGTITVNSPLGTGITYSLDGTNFVPGTTFTNVAPGNYNVSVKNATGCISTTLMITIDTPAGGPAVADVSVSHPTCTTPTGSITINSPTGTGFTYSIDGSTFQTGLIFTNLVPGSYVVTVKDVAGCTSVTPSITVNPVPAIPAIADVTVTNPTCIVPTGTITINSPLAPNLTYSIDGINFVSNTSFTNLTPGTYTITVKNAVGCTSVTSNIIVNPAVGAPAVATVTVIQPACTILTGTITITSPTGTNLTYSIDGVNFVSTTSFTNLAPGTYTITVKNISGCTSTTPGIIINQGSTTPVVSPATPLEACANNFDGFSFFNLTTAGNEILNGQTGLTITYHLTEIGADFGTTP</sequence>
<comment type="caution">
    <text evidence="3">The sequence shown here is derived from an EMBL/GenBank/DDBJ whole genome shotgun (WGS) entry which is preliminary data.</text>
</comment>
<proteinExistence type="predicted"/>
<dbReference type="Gene3D" id="2.60.40.10">
    <property type="entry name" value="Immunoglobulins"/>
    <property type="match status" value="2"/>
</dbReference>
<protein>
    <recommendedName>
        <fullName evidence="2">LTD domain-containing protein</fullName>
    </recommendedName>
</protein>
<dbReference type="InterPro" id="IPR001322">
    <property type="entry name" value="Lamin_tail_dom"/>
</dbReference>
<keyword evidence="1" id="KW-0732">Signal</keyword>
<accession>A0A444GL99</accession>
<feature type="domain" description="LTD" evidence="2">
    <location>
        <begin position="262"/>
        <end position="386"/>
    </location>
</feature>
<dbReference type="SUPFAM" id="SSF81296">
    <property type="entry name" value="E set domains"/>
    <property type="match status" value="1"/>
</dbReference>
<dbReference type="SUPFAM" id="SSF74853">
    <property type="entry name" value="Lamin A/C globular tail domain"/>
    <property type="match status" value="1"/>
</dbReference>
<evidence type="ECO:0000259" key="2">
    <source>
        <dbReference type="PROSITE" id="PS51841"/>
    </source>
</evidence>
<dbReference type="PROSITE" id="PS51257">
    <property type="entry name" value="PROKAR_LIPOPROTEIN"/>
    <property type="match status" value="1"/>
</dbReference>
<dbReference type="Pfam" id="PF00932">
    <property type="entry name" value="LTD"/>
    <property type="match status" value="1"/>
</dbReference>
<dbReference type="InterPro" id="IPR036415">
    <property type="entry name" value="Lamin_tail_dom_sf"/>
</dbReference>
<dbReference type="EMBL" id="SBII01000019">
    <property type="protein sequence ID" value="RWW91696.1"/>
    <property type="molecule type" value="Genomic_DNA"/>
</dbReference>
<dbReference type="InterPro" id="IPR014756">
    <property type="entry name" value="Ig_E-set"/>
</dbReference>
<evidence type="ECO:0000313" key="4">
    <source>
        <dbReference type="Proteomes" id="UP000287527"/>
    </source>
</evidence>
<feature type="non-terminal residue" evidence="3">
    <location>
        <position position="901"/>
    </location>
</feature>
<gene>
    <name evidence="3" type="ORF">EPI11_18595</name>
</gene>
<feature type="signal peptide" evidence="1">
    <location>
        <begin position="1"/>
        <end position="28"/>
    </location>
</feature>
<reference evidence="3 4" key="1">
    <citation type="submission" date="2019-01" db="EMBL/GenBank/DDBJ databases">
        <title>Flavobacterium sp. nov.,isolated from freshwater.</title>
        <authorList>
            <person name="Zhang R."/>
            <person name="Du Z.-J."/>
        </authorList>
    </citation>
    <scope>NUCLEOTIDE SEQUENCE [LARGE SCALE GENOMIC DNA]</scope>
    <source>
        <strain evidence="3 4">1E403</strain>
    </source>
</reference>
<dbReference type="SMART" id="SM00429">
    <property type="entry name" value="IPT"/>
    <property type="match status" value="1"/>
</dbReference>
<name>A0A444GL99_9FLAO</name>
<dbReference type="Proteomes" id="UP000287527">
    <property type="component" value="Unassembled WGS sequence"/>
</dbReference>
<evidence type="ECO:0000256" key="1">
    <source>
        <dbReference type="SAM" id="SignalP"/>
    </source>
</evidence>
<keyword evidence="4" id="KW-1185">Reference proteome</keyword>
<feature type="chain" id="PRO_5019382877" description="LTD domain-containing protein" evidence="1">
    <location>
        <begin position="29"/>
        <end position="901"/>
    </location>
</feature>
<dbReference type="InterPro" id="IPR002909">
    <property type="entry name" value="IPT_dom"/>
</dbReference>
<dbReference type="AlphaFoldDB" id="A0A444GL99"/>
<dbReference type="InterPro" id="IPR013783">
    <property type="entry name" value="Ig-like_fold"/>
</dbReference>
<dbReference type="CDD" id="cd00102">
    <property type="entry name" value="IPT"/>
    <property type="match status" value="1"/>
</dbReference>
<dbReference type="PROSITE" id="PS51841">
    <property type="entry name" value="LTD"/>
    <property type="match status" value="1"/>
</dbReference>
<evidence type="ECO:0000313" key="3">
    <source>
        <dbReference type="EMBL" id="RWW91696.1"/>
    </source>
</evidence>